<proteinExistence type="predicted"/>
<dbReference type="EMBL" id="RZUL01000001">
    <property type="protein sequence ID" value="RVT43408.1"/>
    <property type="molecule type" value="Genomic_DNA"/>
</dbReference>
<organism evidence="1 2">
    <name type="scientific">Sphingobium algorifonticola</name>
    <dbReference type="NCBI Taxonomy" id="2008318"/>
    <lineage>
        <taxon>Bacteria</taxon>
        <taxon>Pseudomonadati</taxon>
        <taxon>Pseudomonadota</taxon>
        <taxon>Alphaproteobacteria</taxon>
        <taxon>Sphingomonadales</taxon>
        <taxon>Sphingomonadaceae</taxon>
        <taxon>Sphingobium</taxon>
    </lineage>
</organism>
<reference evidence="1 2" key="1">
    <citation type="submission" date="2019-01" db="EMBL/GenBank/DDBJ databases">
        <authorList>
            <person name="Chen W.-M."/>
        </authorList>
    </citation>
    <scope>NUCLEOTIDE SEQUENCE [LARGE SCALE GENOMIC DNA]</scope>
    <source>
        <strain evidence="1 2">TLA-22</strain>
    </source>
</reference>
<gene>
    <name evidence="1" type="ORF">ENE74_01895</name>
</gene>
<keyword evidence="2" id="KW-1185">Reference proteome</keyword>
<dbReference type="GO" id="GO:0006355">
    <property type="term" value="P:regulation of DNA-templated transcription"/>
    <property type="evidence" value="ECO:0007669"/>
    <property type="project" value="InterPro"/>
</dbReference>
<evidence type="ECO:0000313" key="1">
    <source>
        <dbReference type="EMBL" id="RVT43408.1"/>
    </source>
</evidence>
<protein>
    <submittedName>
        <fullName evidence="1">Ribbon-helix-helix protein, CopG family</fullName>
    </submittedName>
</protein>
<dbReference type="InterPro" id="IPR013321">
    <property type="entry name" value="Arc_rbn_hlx_hlx"/>
</dbReference>
<sequence length="46" mass="5342">MTRILADLPDEDIQWLDQRAAKQGKSRAALLREIVVWYRARMSAAK</sequence>
<evidence type="ECO:0000313" key="2">
    <source>
        <dbReference type="Proteomes" id="UP000282977"/>
    </source>
</evidence>
<dbReference type="Gene3D" id="1.10.1220.10">
    <property type="entry name" value="Met repressor-like"/>
    <property type="match status" value="1"/>
</dbReference>
<dbReference type="AlphaFoldDB" id="A0A437JBY1"/>
<dbReference type="OrthoDB" id="9806368at2"/>
<accession>A0A437JBY1</accession>
<name>A0A437JBY1_9SPHN</name>
<dbReference type="RefSeq" id="WP_127688944.1">
    <property type="nucleotide sequence ID" value="NZ_RZUL01000001.1"/>
</dbReference>
<dbReference type="Proteomes" id="UP000282977">
    <property type="component" value="Unassembled WGS sequence"/>
</dbReference>
<comment type="caution">
    <text evidence="1">The sequence shown here is derived from an EMBL/GenBank/DDBJ whole genome shotgun (WGS) entry which is preliminary data.</text>
</comment>